<proteinExistence type="predicted"/>
<dbReference type="PANTHER" id="PTHR43303">
    <property type="entry name" value="NADPH DEHYDROGENASE C23G7.10C-RELATED"/>
    <property type="match status" value="1"/>
</dbReference>
<keyword evidence="2" id="KW-0285">Flavoprotein</keyword>
<evidence type="ECO:0000256" key="2">
    <source>
        <dbReference type="ARBA" id="ARBA00022630"/>
    </source>
</evidence>
<evidence type="ECO:0000256" key="5">
    <source>
        <dbReference type="ARBA" id="ARBA00023002"/>
    </source>
</evidence>
<dbReference type="Gene3D" id="3.20.20.70">
    <property type="entry name" value="Aldolase class I"/>
    <property type="match status" value="1"/>
</dbReference>
<evidence type="ECO:0000256" key="3">
    <source>
        <dbReference type="ARBA" id="ARBA00022643"/>
    </source>
</evidence>
<reference evidence="8" key="1">
    <citation type="journal article" date="2019" name="Int. J. Syst. Evol. Microbiol.">
        <title>The Global Catalogue of Microorganisms (GCM) 10K type strain sequencing project: providing services to taxonomists for standard genome sequencing and annotation.</title>
        <authorList>
            <consortium name="The Broad Institute Genomics Platform"/>
            <consortium name="The Broad Institute Genome Sequencing Center for Infectious Disease"/>
            <person name="Wu L."/>
            <person name="Ma J."/>
        </authorList>
    </citation>
    <scope>NUCLEOTIDE SEQUENCE [LARGE SCALE GENOMIC DNA]</scope>
    <source>
        <strain evidence="8">KCTC 42247</strain>
    </source>
</reference>
<dbReference type="Proteomes" id="UP001597418">
    <property type="component" value="Unassembled WGS sequence"/>
</dbReference>
<dbReference type="InterPro" id="IPR044152">
    <property type="entry name" value="YqjM-like"/>
</dbReference>
<evidence type="ECO:0000313" key="7">
    <source>
        <dbReference type="EMBL" id="MFD2743620.1"/>
    </source>
</evidence>
<evidence type="ECO:0000259" key="6">
    <source>
        <dbReference type="Pfam" id="PF00724"/>
    </source>
</evidence>
<gene>
    <name evidence="7" type="ORF">ACFSQ6_09430</name>
</gene>
<accession>A0ABW5UCK8</accession>
<keyword evidence="3" id="KW-0288">FMN</keyword>
<keyword evidence="5" id="KW-0560">Oxidoreductase</keyword>
<evidence type="ECO:0000256" key="4">
    <source>
        <dbReference type="ARBA" id="ARBA00022857"/>
    </source>
</evidence>
<dbReference type="InterPro" id="IPR013785">
    <property type="entry name" value="Aldolase_TIM"/>
</dbReference>
<comment type="caution">
    <text evidence="7">The sequence shown here is derived from an EMBL/GenBank/DDBJ whole genome shotgun (WGS) entry which is preliminary data.</text>
</comment>
<dbReference type="RefSeq" id="WP_066757801.1">
    <property type="nucleotide sequence ID" value="NZ_JBHUMB010000008.1"/>
</dbReference>
<dbReference type="Pfam" id="PF00724">
    <property type="entry name" value="Oxidored_FMN"/>
    <property type="match status" value="1"/>
</dbReference>
<feature type="domain" description="NADH:flavin oxidoreductase/NADH oxidase N-terminal" evidence="6">
    <location>
        <begin position="3"/>
        <end position="341"/>
    </location>
</feature>
<comment type="cofactor">
    <cofactor evidence="1">
        <name>FMN</name>
        <dbReference type="ChEBI" id="CHEBI:58210"/>
    </cofactor>
</comment>
<evidence type="ECO:0000313" key="8">
    <source>
        <dbReference type="Proteomes" id="UP001597418"/>
    </source>
</evidence>
<keyword evidence="4" id="KW-0521">NADP</keyword>
<dbReference type="SUPFAM" id="SSF51395">
    <property type="entry name" value="FMN-linked oxidoreductases"/>
    <property type="match status" value="1"/>
</dbReference>
<dbReference type="PANTHER" id="PTHR43303:SF4">
    <property type="entry name" value="NADPH DEHYDROGENASE C23G7.10C-RELATED"/>
    <property type="match status" value="1"/>
</dbReference>
<name>A0ABW5UCK8_9SPHI</name>
<organism evidence="7 8">
    <name type="scientific">Sphingobacterium populi</name>
    <dbReference type="NCBI Taxonomy" id="1812824"/>
    <lineage>
        <taxon>Bacteria</taxon>
        <taxon>Pseudomonadati</taxon>
        <taxon>Bacteroidota</taxon>
        <taxon>Sphingobacteriia</taxon>
        <taxon>Sphingobacteriales</taxon>
        <taxon>Sphingobacteriaceae</taxon>
        <taxon>Sphingobacterium</taxon>
    </lineage>
</organism>
<dbReference type="CDD" id="cd02932">
    <property type="entry name" value="OYE_YqiM_FMN"/>
    <property type="match status" value="1"/>
</dbReference>
<sequence length="358" mass="38663">MSKLFSPIVVKSVTLKNRIVTSPMCMYSSEDGFATDWHLVHYGTRAMGGAGTVMLEASAVRADGRISVGDLGIYKDAHVEGLSRIAKFIKDNGAVPAIQLAHAGRKGSTWVQGDQSKTLHTEEEGGWTLLAPSPIPFSSHMPAPKEMSVEDIQQLIADFKAAAKRALQAGFEWIEIHGAHGYLINAFLSPLSNKRQDEYGGCLENRAKFLFEIVAAVQEEWPADLPISVRISATDWSEEGWTIEDSKWLTSKLVDAGIDIIDVSSGGVIGGVHIPVGPSYQLPLASALKQSLGDRAIVSAVGMITNAQQAETILVNGDADLVFLARELLRNPYFPLHAAAALGTEPQPPVQYTRAFSK</sequence>
<keyword evidence="8" id="KW-1185">Reference proteome</keyword>
<protein>
    <submittedName>
        <fullName evidence="7">NADH:flavin oxidoreductase/NADH oxidase</fullName>
    </submittedName>
</protein>
<evidence type="ECO:0000256" key="1">
    <source>
        <dbReference type="ARBA" id="ARBA00001917"/>
    </source>
</evidence>
<dbReference type="EMBL" id="JBHUMB010000008">
    <property type="protein sequence ID" value="MFD2743620.1"/>
    <property type="molecule type" value="Genomic_DNA"/>
</dbReference>
<dbReference type="InterPro" id="IPR001155">
    <property type="entry name" value="OxRdtase_FMN_N"/>
</dbReference>